<dbReference type="InterPro" id="IPR055294">
    <property type="entry name" value="FBL60-like"/>
</dbReference>
<dbReference type="Pfam" id="PF24758">
    <property type="entry name" value="LRR_At5g56370"/>
    <property type="match status" value="1"/>
</dbReference>
<proteinExistence type="predicted"/>
<keyword evidence="3" id="KW-1185">Reference proteome</keyword>
<dbReference type="EMBL" id="JAAIUW010000006">
    <property type="protein sequence ID" value="KAF7825793.1"/>
    <property type="molecule type" value="Genomic_DNA"/>
</dbReference>
<dbReference type="AlphaFoldDB" id="A0A834TNF4"/>
<gene>
    <name evidence="2" type="ORF">G2W53_016957</name>
</gene>
<dbReference type="Pfam" id="PF00646">
    <property type="entry name" value="F-box"/>
    <property type="match status" value="1"/>
</dbReference>
<dbReference type="SUPFAM" id="SSF81383">
    <property type="entry name" value="F-box domain"/>
    <property type="match status" value="1"/>
</dbReference>
<reference evidence="2" key="1">
    <citation type="submission" date="2020-09" db="EMBL/GenBank/DDBJ databases">
        <title>Genome-Enabled Discovery of Anthraquinone Biosynthesis in Senna tora.</title>
        <authorList>
            <person name="Kang S.-H."/>
            <person name="Pandey R.P."/>
            <person name="Lee C.-M."/>
            <person name="Sim J.-S."/>
            <person name="Jeong J.-T."/>
            <person name="Choi B.-S."/>
            <person name="Jung M."/>
            <person name="Ginzburg D."/>
            <person name="Zhao K."/>
            <person name="Won S.Y."/>
            <person name="Oh T.-J."/>
            <person name="Yu Y."/>
            <person name="Kim N.-H."/>
            <person name="Lee O.R."/>
            <person name="Lee T.-H."/>
            <person name="Bashyal P."/>
            <person name="Kim T.-S."/>
            <person name="Lee W.-H."/>
            <person name="Kawkins C."/>
            <person name="Kim C.-K."/>
            <person name="Kim J.S."/>
            <person name="Ahn B.O."/>
            <person name="Rhee S.Y."/>
            <person name="Sohng J.K."/>
        </authorList>
    </citation>
    <scope>NUCLEOTIDE SEQUENCE</scope>
    <source>
        <tissue evidence="2">Leaf</tissue>
    </source>
</reference>
<dbReference type="PANTHER" id="PTHR31293:SF12">
    <property type="entry name" value="RNI-LIKE SUPERFAMILY PROTEIN"/>
    <property type="match status" value="1"/>
</dbReference>
<accession>A0A834TNF4</accession>
<dbReference type="Gene3D" id="1.20.1280.50">
    <property type="match status" value="1"/>
</dbReference>
<dbReference type="Proteomes" id="UP000634136">
    <property type="component" value="Unassembled WGS sequence"/>
</dbReference>
<protein>
    <submittedName>
        <fullName evidence="2">Cyclin-like F-box protein</fullName>
    </submittedName>
</protein>
<dbReference type="InterPro" id="IPR032675">
    <property type="entry name" value="LRR_dom_sf"/>
</dbReference>
<dbReference type="PROSITE" id="PS50181">
    <property type="entry name" value="FBOX"/>
    <property type="match status" value="1"/>
</dbReference>
<comment type="caution">
    <text evidence="2">The sequence shown here is derived from an EMBL/GenBank/DDBJ whole genome shotgun (WGS) entry which is preliminary data.</text>
</comment>
<dbReference type="InterPro" id="IPR053781">
    <property type="entry name" value="F-box_AtFBL13-like"/>
</dbReference>
<dbReference type="Gene3D" id="3.80.10.10">
    <property type="entry name" value="Ribonuclease Inhibitor"/>
    <property type="match status" value="1"/>
</dbReference>
<dbReference type="PANTHER" id="PTHR31293">
    <property type="entry name" value="RNI-LIKE SUPERFAMILY PROTEIN"/>
    <property type="match status" value="1"/>
</dbReference>
<dbReference type="InterPro" id="IPR036047">
    <property type="entry name" value="F-box-like_dom_sf"/>
</dbReference>
<evidence type="ECO:0000313" key="2">
    <source>
        <dbReference type="EMBL" id="KAF7825793.1"/>
    </source>
</evidence>
<dbReference type="CDD" id="cd22160">
    <property type="entry name" value="F-box_AtFBL13-like"/>
    <property type="match status" value="1"/>
</dbReference>
<dbReference type="InterPro" id="IPR001810">
    <property type="entry name" value="F-box_dom"/>
</dbReference>
<sequence length="318" mass="36710">MTMAIKRKRNSELNEAKTDRISDLPDCILSHILSFLPTKVAISTSVLSKRWKPLPLSLTTIDLDDTSFCFRDQPQFSFVTFVYRIFLLRPLDVPVKTFRLKCETSYGHDVDAWIRGAIQRKAERLDITVPATVSGLGLWSVVFNCEWLVELRLMSVFEMIRGISSPVNLPSLKILRLEGVRFSDYKCFFNVLAGCTNLQHLVLKDLAFFYANHNSESYLSFMMNLEKLKIFHYPHPIPTFNNLVHMELNILNYNWDLITKMLQNSPKLESLVILKGTPCLNTTCVFHIKDLNSETLLKVKSGWDRGLESKGRKWKKNV</sequence>
<evidence type="ECO:0000313" key="3">
    <source>
        <dbReference type="Proteomes" id="UP000634136"/>
    </source>
</evidence>
<name>A0A834TNF4_9FABA</name>
<dbReference type="OrthoDB" id="1427045at2759"/>
<dbReference type="SUPFAM" id="SSF52047">
    <property type="entry name" value="RNI-like"/>
    <property type="match status" value="1"/>
</dbReference>
<dbReference type="InterPro" id="IPR055411">
    <property type="entry name" value="LRR_FXL15/At3g58940/PEG3-like"/>
</dbReference>
<organism evidence="2 3">
    <name type="scientific">Senna tora</name>
    <dbReference type="NCBI Taxonomy" id="362788"/>
    <lineage>
        <taxon>Eukaryota</taxon>
        <taxon>Viridiplantae</taxon>
        <taxon>Streptophyta</taxon>
        <taxon>Embryophyta</taxon>
        <taxon>Tracheophyta</taxon>
        <taxon>Spermatophyta</taxon>
        <taxon>Magnoliopsida</taxon>
        <taxon>eudicotyledons</taxon>
        <taxon>Gunneridae</taxon>
        <taxon>Pentapetalae</taxon>
        <taxon>rosids</taxon>
        <taxon>fabids</taxon>
        <taxon>Fabales</taxon>
        <taxon>Fabaceae</taxon>
        <taxon>Caesalpinioideae</taxon>
        <taxon>Cassia clade</taxon>
        <taxon>Senna</taxon>
    </lineage>
</organism>
<evidence type="ECO:0000259" key="1">
    <source>
        <dbReference type="PROSITE" id="PS50181"/>
    </source>
</evidence>
<feature type="domain" description="F-box" evidence="1">
    <location>
        <begin position="18"/>
        <end position="54"/>
    </location>
</feature>